<dbReference type="InterPro" id="IPR039197">
    <property type="entry name" value="Mrs1/Cce1"/>
</dbReference>
<keyword evidence="4" id="KW-1185">Reference proteome</keyword>
<protein>
    <recommendedName>
        <fullName evidence="2">Mitochondrial resolvase Ydc2 catalytic domain-containing protein</fullName>
    </recommendedName>
</protein>
<dbReference type="GO" id="GO:0005739">
    <property type="term" value="C:mitochondrion"/>
    <property type="evidence" value="ECO:0007669"/>
    <property type="project" value="TreeGrafter"/>
</dbReference>
<evidence type="ECO:0000313" key="4">
    <source>
        <dbReference type="Proteomes" id="UP000606974"/>
    </source>
</evidence>
<dbReference type="Proteomes" id="UP000606974">
    <property type="component" value="Unassembled WGS sequence"/>
</dbReference>
<dbReference type="InterPro" id="IPR015242">
    <property type="entry name" value="Ydc2_cat"/>
</dbReference>
<evidence type="ECO:0000313" key="3">
    <source>
        <dbReference type="EMBL" id="KAF7508246.1"/>
    </source>
</evidence>
<dbReference type="Gene3D" id="3.30.420.10">
    <property type="entry name" value="Ribonuclease H-like superfamily/Ribonuclease H"/>
    <property type="match status" value="1"/>
</dbReference>
<evidence type="ECO:0000256" key="1">
    <source>
        <dbReference type="SAM" id="MobiDB-lite"/>
    </source>
</evidence>
<dbReference type="SUPFAM" id="SSF53098">
    <property type="entry name" value="Ribonuclease H-like"/>
    <property type="match status" value="1"/>
</dbReference>
<evidence type="ECO:0000259" key="2">
    <source>
        <dbReference type="Pfam" id="PF09159"/>
    </source>
</evidence>
<feature type="region of interest" description="Disordered" evidence="1">
    <location>
        <begin position="291"/>
        <end position="316"/>
    </location>
</feature>
<dbReference type="CDD" id="cd16963">
    <property type="entry name" value="CCE1"/>
    <property type="match status" value="1"/>
</dbReference>
<dbReference type="PROSITE" id="PS51257">
    <property type="entry name" value="PROKAR_LIPOPROTEIN"/>
    <property type="match status" value="1"/>
</dbReference>
<feature type="domain" description="Mitochondrial resolvase Ydc2 catalytic" evidence="2">
    <location>
        <begin position="73"/>
        <end position="337"/>
    </location>
</feature>
<name>A0A8H7AJH7_9EURO</name>
<dbReference type="AlphaFoldDB" id="A0A8H7AJH7"/>
<organism evidence="3 4">
    <name type="scientific">Endocarpon pusillum</name>
    <dbReference type="NCBI Taxonomy" id="364733"/>
    <lineage>
        <taxon>Eukaryota</taxon>
        <taxon>Fungi</taxon>
        <taxon>Dikarya</taxon>
        <taxon>Ascomycota</taxon>
        <taxon>Pezizomycotina</taxon>
        <taxon>Eurotiomycetes</taxon>
        <taxon>Chaetothyriomycetidae</taxon>
        <taxon>Verrucariales</taxon>
        <taxon>Verrucariaceae</taxon>
        <taxon>Endocarpon</taxon>
    </lineage>
</organism>
<dbReference type="InterPro" id="IPR036397">
    <property type="entry name" value="RNaseH_sf"/>
</dbReference>
<dbReference type="PANTHER" id="PTHR28072:SF1">
    <property type="entry name" value="CRUCIFORM CUTTING ENDONUCLEASE 1, MITOCHONDRIAL-RELATED"/>
    <property type="match status" value="1"/>
</dbReference>
<gene>
    <name evidence="3" type="ORF">GJ744_009391</name>
</gene>
<dbReference type="GO" id="GO:0000403">
    <property type="term" value="F:Y-form DNA binding"/>
    <property type="evidence" value="ECO:0007669"/>
    <property type="project" value="TreeGrafter"/>
</dbReference>
<dbReference type="GO" id="GO:0004520">
    <property type="term" value="F:DNA endonuclease activity"/>
    <property type="evidence" value="ECO:0007669"/>
    <property type="project" value="TreeGrafter"/>
</dbReference>
<reference evidence="3" key="1">
    <citation type="submission" date="2020-02" db="EMBL/GenBank/DDBJ databases">
        <authorList>
            <person name="Palmer J.M."/>
        </authorList>
    </citation>
    <scope>NUCLEOTIDE SEQUENCE</scope>
    <source>
        <strain evidence="3">EPUS1.4</strain>
        <tissue evidence="3">Thallus</tissue>
    </source>
</reference>
<dbReference type="EMBL" id="JAACFV010000056">
    <property type="protein sequence ID" value="KAF7508246.1"/>
    <property type="molecule type" value="Genomic_DNA"/>
</dbReference>
<dbReference type="InterPro" id="IPR012337">
    <property type="entry name" value="RNaseH-like_sf"/>
</dbReference>
<proteinExistence type="predicted"/>
<dbReference type="OrthoDB" id="5552842at2759"/>
<dbReference type="Pfam" id="PF09159">
    <property type="entry name" value="Ydc2-catalyt"/>
    <property type="match status" value="1"/>
</dbReference>
<sequence>MAAITKGMEWLGQLKASQLHQLAVALGSACSGSKKVIVDGICQTLFPAPPLGDCRAFNGSSLTSRHPRRQLSIVSIDMGIQNLAYANLLVGQVGDRISQNLPSVGSTNLPMLKAWERLNVFPGDSHDNSMKKSAKLGGYLPSRYADAAYYFISDLLRKYDPTHILIEQQRFRSGGGSAVAEWTLRVGVFEGMLHAILQTLQKERKDETKLEAIVSISPARTARFWLEGSQRLASQIVPSKTTGREGKRAKVDIVAKSFLDGESRMVEIGNGQAKATETTFMEKWYATSKVAKELQRPKRTTKRESAATPKTPTQPKLDDLADCLLQALAWLKWQKTRDLVIQDSRADDPLDAIRKRLGELNESTV</sequence>
<comment type="caution">
    <text evidence="3">The sequence shown here is derived from an EMBL/GenBank/DDBJ whole genome shotgun (WGS) entry which is preliminary data.</text>
</comment>
<dbReference type="GO" id="GO:0070336">
    <property type="term" value="F:flap-structured DNA binding"/>
    <property type="evidence" value="ECO:0007669"/>
    <property type="project" value="TreeGrafter"/>
</dbReference>
<dbReference type="GO" id="GO:0000402">
    <property type="term" value="F:crossed form four-way junction DNA binding"/>
    <property type="evidence" value="ECO:0007669"/>
    <property type="project" value="TreeGrafter"/>
</dbReference>
<accession>A0A8H7AJH7</accession>
<dbReference type="PANTHER" id="PTHR28072">
    <property type="entry name" value="CRUCIFORM CUTTING ENDONUCLEASE 1, MITOCHONDRIAL-RELATED"/>
    <property type="match status" value="1"/>
</dbReference>